<gene>
    <name evidence="2" type="ORF">A9HBioS_4692</name>
</gene>
<dbReference type="EMBL" id="MKWS01000019">
    <property type="protein sequence ID" value="RVD75334.1"/>
    <property type="molecule type" value="Genomic_DNA"/>
</dbReference>
<evidence type="ECO:0000313" key="3">
    <source>
        <dbReference type="Proteomes" id="UP000288002"/>
    </source>
</evidence>
<accession>A0AA94EKJ7</accession>
<dbReference type="AlphaFoldDB" id="A0AA94EKJ7"/>
<sequence>MPQLPTKHGFGTVDYETKSVPVGESGGSNNIYTNSSPTMYTHYSHCICEPCNERRGNATGQARLFNQEHPTPPIYPE</sequence>
<comment type="caution">
    <text evidence="2">The sequence shown here is derived from an EMBL/GenBank/DDBJ whole genome shotgun (WGS) entry which is preliminary data.</text>
</comment>
<name>A0AA94EKJ7_9PSED</name>
<organism evidence="2 3">
    <name type="scientific">Pseudomonas koreensis</name>
    <dbReference type="NCBI Taxonomy" id="198620"/>
    <lineage>
        <taxon>Bacteria</taxon>
        <taxon>Pseudomonadati</taxon>
        <taxon>Pseudomonadota</taxon>
        <taxon>Gammaproteobacteria</taxon>
        <taxon>Pseudomonadales</taxon>
        <taxon>Pseudomonadaceae</taxon>
        <taxon>Pseudomonas</taxon>
    </lineage>
</organism>
<dbReference type="Proteomes" id="UP000288002">
    <property type="component" value="Unassembled WGS sequence"/>
</dbReference>
<protein>
    <submittedName>
        <fullName evidence="2">Uncharacterized protein</fullName>
    </submittedName>
</protein>
<evidence type="ECO:0000256" key="1">
    <source>
        <dbReference type="SAM" id="MobiDB-lite"/>
    </source>
</evidence>
<reference evidence="2 3" key="1">
    <citation type="submission" date="2016-10" db="EMBL/GenBank/DDBJ databases">
        <title>Search of new enzymes for the oxidation of sulfur compounds.</title>
        <authorList>
            <person name="Novo A."/>
            <person name="Moreira I.S."/>
            <person name="Castro P.M."/>
        </authorList>
    </citation>
    <scope>NUCLEOTIDE SEQUENCE [LARGE SCALE GENOMIC DNA]</scope>
    <source>
        <strain evidence="2 3">A9</strain>
    </source>
</reference>
<proteinExistence type="predicted"/>
<evidence type="ECO:0000313" key="2">
    <source>
        <dbReference type="EMBL" id="RVD75334.1"/>
    </source>
</evidence>
<feature type="region of interest" description="Disordered" evidence="1">
    <location>
        <begin position="1"/>
        <end position="30"/>
    </location>
</feature>